<dbReference type="VEuPathDB" id="TrichDB:TVAGG3_0202080"/>
<accession>A2DWJ8</accession>
<protein>
    <submittedName>
        <fullName evidence="1">Uncharacterized protein</fullName>
    </submittedName>
</protein>
<evidence type="ECO:0000313" key="1">
    <source>
        <dbReference type="EMBL" id="EAY15183.1"/>
    </source>
</evidence>
<dbReference type="SMR" id="A2DWJ8"/>
<sequence length="68" mass="7791">MEGFEFIPLASKEGAEEVVVAAFYASSHVDAFRAYQDDLVKEGRKLGKIQMLLDFFRGNLTQKYEKKE</sequence>
<dbReference type="InParanoid" id="A2DWJ8"/>
<dbReference type="EMBL" id="DS113259">
    <property type="protein sequence ID" value="EAY15183.1"/>
    <property type="molecule type" value="Genomic_DNA"/>
</dbReference>
<organism evidence="1 2">
    <name type="scientific">Trichomonas vaginalis (strain ATCC PRA-98 / G3)</name>
    <dbReference type="NCBI Taxonomy" id="412133"/>
    <lineage>
        <taxon>Eukaryota</taxon>
        <taxon>Metamonada</taxon>
        <taxon>Parabasalia</taxon>
        <taxon>Trichomonadida</taxon>
        <taxon>Trichomonadidae</taxon>
        <taxon>Trichomonas</taxon>
    </lineage>
</organism>
<reference evidence="1" key="2">
    <citation type="journal article" date="2007" name="Science">
        <title>Draft genome sequence of the sexually transmitted pathogen Trichomonas vaginalis.</title>
        <authorList>
            <person name="Carlton J.M."/>
            <person name="Hirt R.P."/>
            <person name="Silva J.C."/>
            <person name="Delcher A.L."/>
            <person name="Schatz M."/>
            <person name="Zhao Q."/>
            <person name="Wortman J.R."/>
            <person name="Bidwell S.L."/>
            <person name="Alsmark U.C.M."/>
            <person name="Besteiro S."/>
            <person name="Sicheritz-Ponten T."/>
            <person name="Noel C.J."/>
            <person name="Dacks J.B."/>
            <person name="Foster P.G."/>
            <person name="Simillion C."/>
            <person name="Van de Peer Y."/>
            <person name="Miranda-Saavedra D."/>
            <person name="Barton G.J."/>
            <person name="Westrop G.D."/>
            <person name="Mueller S."/>
            <person name="Dessi D."/>
            <person name="Fiori P.L."/>
            <person name="Ren Q."/>
            <person name="Paulsen I."/>
            <person name="Zhang H."/>
            <person name="Bastida-Corcuera F.D."/>
            <person name="Simoes-Barbosa A."/>
            <person name="Brown M.T."/>
            <person name="Hayes R.D."/>
            <person name="Mukherjee M."/>
            <person name="Okumura C.Y."/>
            <person name="Schneider R."/>
            <person name="Smith A.J."/>
            <person name="Vanacova S."/>
            <person name="Villalvazo M."/>
            <person name="Haas B.J."/>
            <person name="Pertea M."/>
            <person name="Feldblyum T.V."/>
            <person name="Utterback T.R."/>
            <person name="Shu C.L."/>
            <person name="Osoegawa K."/>
            <person name="de Jong P.J."/>
            <person name="Hrdy I."/>
            <person name="Horvathova L."/>
            <person name="Zubacova Z."/>
            <person name="Dolezal P."/>
            <person name="Malik S.B."/>
            <person name="Logsdon J.M. Jr."/>
            <person name="Henze K."/>
            <person name="Gupta A."/>
            <person name="Wang C.C."/>
            <person name="Dunne R.L."/>
            <person name="Upcroft J.A."/>
            <person name="Upcroft P."/>
            <person name="White O."/>
            <person name="Salzberg S.L."/>
            <person name="Tang P."/>
            <person name="Chiu C.-H."/>
            <person name="Lee Y.-S."/>
            <person name="Embley T.M."/>
            <person name="Coombs G.H."/>
            <person name="Mottram J.C."/>
            <person name="Tachezy J."/>
            <person name="Fraser-Liggett C.M."/>
            <person name="Johnson P.J."/>
        </authorList>
    </citation>
    <scope>NUCLEOTIDE SEQUENCE [LARGE SCALE GENOMIC DNA]</scope>
    <source>
        <strain evidence="1">G3</strain>
    </source>
</reference>
<keyword evidence="2" id="KW-1185">Reference proteome</keyword>
<evidence type="ECO:0000313" key="2">
    <source>
        <dbReference type="Proteomes" id="UP000001542"/>
    </source>
</evidence>
<dbReference type="AlphaFoldDB" id="A2DWJ8"/>
<proteinExistence type="predicted"/>
<dbReference type="Proteomes" id="UP000001542">
    <property type="component" value="Unassembled WGS sequence"/>
</dbReference>
<name>A2DWJ8_TRIV3</name>
<gene>
    <name evidence="1" type="ORF">TVAG_201770</name>
</gene>
<dbReference type="RefSeq" id="XP_001327406.1">
    <property type="nucleotide sequence ID" value="XM_001327371.1"/>
</dbReference>
<dbReference type="KEGG" id="tva:4773186"/>
<reference evidence="1" key="1">
    <citation type="submission" date="2006-10" db="EMBL/GenBank/DDBJ databases">
        <authorList>
            <person name="Amadeo P."/>
            <person name="Zhao Q."/>
            <person name="Wortman J."/>
            <person name="Fraser-Liggett C."/>
            <person name="Carlton J."/>
        </authorList>
    </citation>
    <scope>NUCLEOTIDE SEQUENCE</scope>
    <source>
        <strain evidence="1">G3</strain>
    </source>
</reference>
<dbReference type="VEuPathDB" id="TrichDB:TVAG_201770"/>